<comment type="caution">
    <text evidence="1">The sequence shown here is derived from an EMBL/GenBank/DDBJ whole genome shotgun (WGS) entry which is preliminary data.</text>
</comment>
<sequence length="524" mass="54983">MPTRWDDIATMTPISSSGGLQSALPFNTASTVVRTPDATLATVTSASTRVALGQPALAANSTVYTQTGAIDDPLSALMTRNVRTGAGNPFQDLGAALLGRFRTDGGNYAQSVTAPGVPSQTGSDSALQSRLRLQADNTVSLRIGTASGAKVEISLARGQEGLAVQIDVTDGTLTEDERNAIAALSGAFEDALDGLSQVPPRLDIAGLADVDASVLSSVNLRAVTRADGVAVQTIEFQADSGQRSVTYSGPAGEVSVNVDLSKPATFGTAEQQAAALSKALLQFDSAQRRGNGDEALMAMFKSAFSAVHGSYGAALAERSQPAGTVVRVAASESHRALLSGLADYSASIKQESKSGNPARLEEVDGFSMRVSQSSKVTGRAGSNLAITQDQQSALDASFHKPLSPHETLALSTDKSSQNYLYYQVKDATSSRTELAYERGGLTSASVTHSRNLSMQISKFVGGERVEYTVIPTVDTVTHDLLPMLRAAQLDGQEEDSRQPRDQTEAILRRRYHDLANSVAALNQG</sequence>
<accession>A0AA42WAJ8</accession>
<dbReference type="AlphaFoldDB" id="A0AA42WAJ8"/>
<dbReference type="RefSeq" id="WP_280026444.1">
    <property type="nucleotide sequence ID" value="NZ_JAOCKG010000003.1"/>
</dbReference>
<reference evidence="1" key="1">
    <citation type="submission" date="2022-09" db="EMBL/GenBank/DDBJ databases">
        <title>Intensive care unit water sources are persistently colonized with multi-drug resistant bacteria and are the site of extensive horizontal gene transfer of antibiotic resistance genes.</title>
        <authorList>
            <person name="Diorio-Toth L."/>
        </authorList>
    </citation>
    <scope>NUCLEOTIDE SEQUENCE</scope>
    <source>
        <strain evidence="1">GD03676</strain>
    </source>
</reference>
<evidence type="ECO:0000313" key="1">
    <source>
        <dbReference type="EMBL" id="MDH2050467.1"/>
    </source>
</evidence>
<evidence type="ECO:0008006" key="3">
    <source>
        <dbReference type="Google" id="ProtNLM"/>
    </source>
</evidence>
<organism evidence="1 2">
    <name type="scientific">Achromobacter marplatensis</name>
    <dbReference type="NCBI Taxonomy" id="470868"/>
    <lineage>
        <taxon>Bacteria</taxon>
        <taxon>Pseudomonadati</taxon>
        <taxon>Pseudomonadota</taxon>
        <taxon>Betaproteobacteria</taxon>
        <taxon>Burkholderiales</taxon>
        <taxon>Alcaligenaceae</taxon>
        <taxon>Achromobacter</taxon>
    </lineage>
</organism>
<name>A0AA42WAJ8_9BURK</name>
<protein>
    <recommendedName>
        <fullName evidence="3">Lactate dehydrogenase</fullName>
    </recommendedName>
</protein>
<dbReference type="EMBL" id="JAOCKG010000003">
    <property type="protein sequence ID" value="MDH2050467.1"/>
    <property type="molecule type" value="Genomic_DNA"/>
</dbReference>
<dbReference type="Proteomes" id="UP001161276">
    <property type="component" value="Unassembled WGS sequence"/>
</dbReference>
<evidence type="ECO:0000313" key="2">
    <source>
        <dbReference type="Proteomes" id="UP001161276"/>
    </source>
</evidence>
<gene>
    <name evidence="1" type="ORF">N5K24_08660</name>
</gene>
<proteinExistence type="predicted"/>